<gene>
    <name evidence="2" type="ORF">SAMN04488130_107166</name>
</gene>
<dbReference type="Proteomes" id="UP000236737">
    <property type="component" value="Unassembled WGS sequence"/>
</dbReference>
<accession>A0A1H5YAM4</accession>
<sequence>MKPDSSVSIALVLIIPILFLLNIVVAPVLNFFKKEITKLFFVNSIISLIIFYVMWSLWFLDYQERNNKAYYFKIANKDLEIRLSNTSDNFLISDSENISRIYGGNMKQGPILQY</sequence>
<dbReference type="EMBL" id="FNVP01000007">
    <property type="protein sequence ID" value="SEG21139.1"/>
    <property type="molecule type" value="Genomic_DNA"/>
</dbReference>
<feature type="transmembrane region" description="Helical" evidence="1">
    <location>
        <begin position="39"/>
        <end position="60"/>
    </location>
</feature>
<keyword evidence="1" id="KW-1133">Transmembrane helix</keyword>
<protein>
    <submittedName>
        <fullName evidence="2">Uncharacterized protein</fullName>
    </submittedName>
</protein>
<reference evidence="3" key="1">
    <citation type="submission" date="2016-10" db="EMBL/GenBank/DDBJ databases">
        <authorList>
            <person name="Varghese N."/>
            <person name="Submissions S."/>
        </authorList>
    </citation>
    <scope>NUCLEOTIDE SEQUENCE [LARGE SCALE GENOMIC DNA]</scope>
    <source>
        <strain evidence="3">CGMCC 1.9230</strain>
    </source>
</reference>
<keyword evidence="1" id="KW-0812">Transmembrane</keyword>
<name>A0A1H5YAM4_9FLAO</name>
<keyword evidence="3" id="KW-1185">Reference proteome</keyword>
<evidence type="ECO:0000256" key="1">
    <source>
        <dbReference type="SAM" id="Phobius"/>
    </source>
</evidence>
<keyword evidence="1" id="KW-0472">Membrane</keyword>
<evidence type="ECO:0000313" key="3">
    <source>
        <dbReference type="Proteomes" id="UP000236737"/>
    </source>
</evidence>
<dbReference type="AlphaFoldDB" id="A0A1H5YAM4"/>
<evidence type="ECO:0000313" key="2">
    <source>
        <dbReference type="EMBL" id="SEG21139.1"/>
    </source>
</evidence>
<feature type="transmembrane region" description="Helical" evidence="1">
    <location>
        <begin position="6"/>
        <end position="32"/>
    </location>
</feature>
<proteinExistence type="predicted"/>
<organism evidence="2 3">
    <name type="scientific">Flavobacterium urumqiense</name>
    <dbReference type="NCBI Taxonomy" id="935224"/>
    <lineage>
        <taxon>Bacteria</taxon>
        <taxon>Pseudomonadati</taxon>
        <taxon>Bacteroidota</taxon>
        <taxon>Flavobacteriia</taxon>
        <taxon>Flavobacteriales</taxon>
        <taxon>Flavobacteriaceae</taxon>
        <taxon>Flavobacterium</taxon>
    </lineage>
</organism>